<gene>
    <name evidence="3" type="ORF">SAMN04488090_1387</name>
</gene>
<keyword evidence="2" id="KW-0732">Signal</keyword>
<reference evidence="3 4" key="1">
    <citation type="submission" date="2016-10" db="EMBL/GenBank/DDBJ databases">
        <authorList>
            <person name="de Groot N.N."/>
        </authorList>
    </citation>
    <scope>NUCLEOTIDE SEQUENCE [LARGE SCALE GENOMIC DNA]</scope>
    <source>
        <strain evidence="3 4">DSM 21668</strain>
    </source>
</reference>
<evidence type="ECO:0008006" key="5">
    <source>
        <dbReference type="Google" id="ProtNLM"/>
    </source>
</evidence>
<dbReference type="STRING" id="563176.SAMN04488090_1387"/>
<feature type="signal peptide" evidence="2">
    <location>
        <begin position="1"/>
        <end position="17"/>
    </location>
</feature>
<keyword evidence="1" id="KW-0472">Membrane</keyword>
<accession>A0A1G9LEW1</accession>
<evidence type="ECO:0000313" key="3">
    <source>
        <dbReference type="EMBL" id="SDL60406.1"/>
    </source>
</evidence>
<dbReference type="AlphaFoldDB" id="A0A1G9LEW1"/>
<name>A0A1G9LEW1_9BACT</name>
<dbReference type="RefSeq" id="WP_143011044.1">
    <property type="nucleotide sequence ID" value="NZ_FNGS01000002.1"/>
</dbReference>
<sequence>MRRFLFMLLLLAGQAAAQQVDSTGHPALLGWHTAPPETDTTFLRYLFDRQLFSDLLTETRYQRTRDPGSITPAFLHYEGMAYYFRKQLDSAARTLAGIPDYSVYGSQARLYGAFSLAYLRKTADARSTLAAWQPKDSLFQSVKNLELAGIALLDRDLNAFDAAQKQFTGSFYAISQQEANLESYRQAIVRQKNKKPWKAAVLSAVVPGLGKIYARKPGQGVASFLQCLVTGLQAYEGLRKDGPGSARFLIFGSLFSVFYAGNIWGSAFAVQIKKKEFNDRVNEQILFDLHIPLRTVFR</sequence>
<organism evidence="3 4">
    <name type="scientific">Siphonobacter aquaeclarae</name>
    <dbReference type="NCBI Taxonomy" id="563176"/>
    <lineage>
        <taxon>Bacteria</taxon>
        <taxon>Pseudomonadati</taxon>
        <taxon>Bacteroidota</taxon>
        <taxon>Cytophagia</taxon>
        <taxon>Cytophagales</taxon>
        <taxon>Cytophagaceae</taxon>
        <taxon>Siphonobacter</taxon>
    </lineage>
</organism>
<dbReference type="OrthoDB" id="947679at2"/>
<evidence type="ECO:0000256" key="2">
    <source>
        <dbReference type="SAM" id="SignalP"/>
    </source>
</evidence>
<dbReference type="EMBL" id="FNGS01000002">
    <property type="protein sequence ID" value="SDL60406.1"/>
    <property type="molecule type" value="Genomic_DNA"/>
</dbReference>
<keyword evidence="4" id="KW-1185">Reference proteome</keyword>
<keyword evidence="1" id="KW-1133">Transmembrane helix</keyword>
<proteinExistence type="predicted"/>
<protein>
    <recommendedName>
        <fullName evidence="5">DUF5683 domain-containing protein</fullName>
    </recommendedName>
</protein>
<evidence type="ECO:0000313" key="4">
    <source>
        <dbReference type="Proteomes" id="UP000198901"/>
    </source>
</evidence>
<feature type="chain" id="PRO_5011667192" description="DUF5683 domain-containing protein" evidence="2">
    <location>
        <begin position="18"/>
        <end position="298"/>
    </location>
</feature>
<dbReference type="Proteomes" id="UP000198901">
    <property type="component" value="Unassembled WGS sequence"/>
</dbReference>
<evidence type="ECO:0000256" key="1">
    <source>
        <dbReference type="SAM" id="Phobius"/>
    </source>
</evidence>
<feature type="transmembrane region" description="Helical" evidence="1">
    <location>
        <begin position="248"/>
        <end position="270"/>
    </location>
</feature>
<keyword evidence="1" id="KW-0812">Transmembrane</keyword>